<keyword evidence="5 7" id="KW-1133">Transmembrane helix</keyword>
<feature type="transmembrane region" description="Helical" evidence="7">
    <location>
        <begin position="28"/>
        <end position="46"/>
    </location>
</feature>
<evidence type="ECO:0000256" key="5">
    <source>
        <dbReference type="ARBA" id="ARBA00022989"/>
    </source>
</evidence>
<sequence>MSGETVIPLKEIKNRVVKSFMSLTARQIALRVISFISLNVILAKVLPVETLGIFNIATAVITFFAFFSDIGLAASLIQKKEAVTDADIKTVFTIQQLIITTLSLVIILSAPFIGDFYALNEDGVWLVRVLGVAFFLSSLKVVPAVLLERELKFQPLVVVEIVETLTFNTLLVLAVFQGLGLWSFSIAALFRGVIGTVLIYILAPAKVGFRIEKAAALKLLSFGIPFQLNSILALLKDRLVPLVIARMVGPVGIGYITWSQALAFLPLEVMNIIIRITFPAFSRMQDDKQSLSKAIEKSLFATSLLVYPVLFGLAAILPSLVLYVVSPKWQPAVSSFYLFAFSTFWAVISTTFTNVLNAVGCIRVTLKLMVFWTVLTWVLTPILVIFYGFTGVALASFLISFTSVITVVLIKRFIKVRVLEAIYLPTLSSMIMGVSVYLFANNFVRGWEALIPTVALGVIIYSVLTLLLGKERVYTELKSLRNV</sequence>
<name>A0A1F5K6P3_9BACT</name>
<accession>A0A1F5K6P3</accession>
<dbReference type="Pfam" id="PF13440">
    <property type="entry name" value="Polysacc_synt_3"/>
    <property type="match status" value="1"/>
</dbReference>
<comment type="subcellular location">
    <subcellularLocation>
        <location evidence="1">Cell membrane</location>
        <topology evidence="1">Multi-pass membrane protein</topology>
    </subcellularLocation>
</comment>
<keyword evidence="3" id="KW-1003">Cell membrane</keyword>
<dbReference type="PANTHER" id="PTHR30250">
    <property type="entry name" value="PST FAMILY PREDICTED COLANIC ACID TRANSPORTER"/>
    <property type="match status" value="1"/>
</dbReference>
<feature type="transmembrane region" description="Helical" evidence="7">
    <location>
        <begin position="336"/>
        <end position="356"/>
    </location>
</feature>
<organism evidence="8 9">
    <name type="scientific">Candidatus Daviesbacteria bacterium RIFCSPHIGHO2_12_FULL_43_11</name>
    <dbReference type="NCBI Taxonomy" id="1797780"/>
    <lineage>
        <taxon>Bacteria</taxon>
        <taxon>Candidatus Daviesiibacteriota</taxon>
    </lineage>
</organism>
<dbReference type="GO" id="GO:0005886">
    <property type="term" value="C:plasma membrane"/>
    <property type="evidence" value="ECO:0007669"/>
    <property type="project" value="UniProtKB-SubCell"/>
</dbReference>
<comment type="caution">
    <text evidence="8">The sequence shown here is derived from an EMBL/GenBank/DDBJ whole genome shotgun (WGS) entry which is preliminary data.</text>
</comment>
<dbReference type="InterPro" id="IPR050833">
    <property type="entry name" value="Poly_Biosynth_Transport"/>
</dbReference>
<gene>
    <name evidence="8" type="ORF">A3E45_00915</name>
</gene>
<evidence type="ECO:0000256" key="3">
    <source>
        <dbReference type="ARBA" id="ARBA00022475"/>
    </source>
</evidence>
<evidence type="ECO:0000313" key="8">
    <source>
        <dbReference type="EMBL" id="OGE36465.1"/>
    </source>
</evidence>
<feature type="transmembrane region" description="Helical" evidence="7">
    <location>
        <begin position="182"/>
        <end position="203"/>
    </location>
</feature>
<evidence type="ECO:0000256" key="2">
    <source>
        <dbReference type="ARBA" id="ARBA00007430"/>
    </source>
</evidence>
<keyword evidence="6 7" id="KW-0472">Membrane</keyword>
<dbReference type="PANTHER" id="PTHR30250:SF10">
    <property type="entry name" value="LIPOPOLYSACCHARIDE BIOSYNTHESIS PROTEIN WZXC"/>
    <property type="match status" value="1"/>
</dbReference>
<dbReference type="EMBL" id="MFDH01000011">
    <property type="protein sequence ID" value="OGE36465.1"/>
    <property type="molecule type" value="Genomic_DNA"/>
</dbReference>
<feature type="transmembrane region" description="Helical" evidence="7">
    <location>
        <begin position="125"/>
        <end position="147"/>
    </location>
</feature>
<feature type="transmembrane region" description="Helical" evidence="7">
    <location>
        <begin position="299"/>
        <end position="324"/>
    </location>
</feature>
<evidence type="ECO:0000256" key="1">
    <source>
        <dbReference type="ARBA" id="ARBA00004651"/>
    </source>
</evidence>
<comment type="similarity">
    <text evidence="2">Belongs to the polysaccharide synthase family.</text>
</comment>
<feature type="transmembrane region" description="Helical" evidence="7">
    <location>
        <begin position="52"/>
        <end position="77"/>
    </location>
</feature>
<feature type="transmembrane region" description="Helical" evidence="7">
    <location>
        <begin position="446"/>
        <end position="468"/>
    </location>
</feature>
<dbReference type="Proteomes" id="UP000176405">
    <property type="component" value="Unassembled WGS sequence"/>
</dbReference>
<reference evidence="8 9" key="1">
    <citation type="journal article" date="2016" name="Nat. Commun.">
        <title>Thousands of microbial genomes shed light on interconnected biogeochemical processes in an aquifer system.</title>
        <authorList>
            <person name="Anantharaman K."/>
            <person name="Brown C.T."/>
            <person name="Hug L.A."/>
            <person name="Sharon I."/>
            <person name="Castelle C.J."/>
            <person name="Probst A.J."/>
            <person name="Thomas B.C."/>
            <person name="Singh A."/>
            <person name="Wilkins M.J."/>
            <person name="Karaoz U."/>
            <person name="Brodie E.L."/>
            <person name="Williams K.H."/>
            <person name="Hubbard S.S."/>
            <person name="Banfield J.F."/>
        </authorList>
    </citation>
    <scope>NUCLEOTIDE SEQUENCE [LARGE SCALE GENOMIC DNA]</scope>
</reference>
<feature type="transmembrane region" description="Helical" evidence="7">
    <location>
        <begin position="156"/>
        <end position="176"/>
    </location>
</feature>
<protein>
    <submittedName>
        <fullName evidence="8">Uncharacterized protein</fullName>
    </submittedName>
</protein>
<evidence type="ECO:0000256" key="7">
    <source>
        <dbReference type="SAM" id="Phobius"/>
    </source>
</evidence>
<evidence type="ECO:0000313" key="9">
    <source>
        <dbReference type="Proteomes" id="UP000176405"/>
    </source>
</evidence>
<feature type="transmembrane region" description="Helical" evidence="7">
    <location>
        <begin position="215"/>
        <end position="235"/>
    </location>
</feature>
<dbReference type="AlphaFoldDB" id="A0A1F5K6P3"/>
<evidence type="ECO:0000256" key="6">
    <source>
        <dbReference type="ARBA" id="ARBA00023136"/>
    </source>
</evidence>
<feature type="transmembrane region" description="Helical" evidence="7">
    <location>
        <begin position="255"/>
        <end position="278"/>
    </location>
</feature>
<keyword evidence="4 7" id="KW-0812">Transmembrane</keyword>
<feature type="transmembrane region" description="Helical" evidence="7">
    <location>
        <begin position="368"/>
        <end position="387"/>
    </location>
</feature>
<proteinExistence type="inferred from homology"/>
<feature type="transmembrane region" description="Helical" evidence="7">
    <location>
        <begin position="97"/>
        <end position="119"/>
    </location>
</feature>
<feature type="transmembrane region" description="Helical" evidence="7">
    <location>
        <begin position="422"/>
        <end position="440"/>
    </location>
</feature>
<evidence type="ECO:0000256" key="4">
    <source>
        <dbReference type="ARBA" id="ARBA00022692"/>
    </source>
</evidence>
<feature type="transmembrane region" description="Helical" evidence="7">
    <location>
        <begin position="393"/>
        <end position="410"/>
    </location>
</feature>
<dbReference type="STRING" id="1797780.A3E45_00915"/>